<protein>
    <recommendedName>
        <fullName evidence="3">Transposase</fullName>
    </recommendedName>
</protein>
<dbReference type="EMBL" id="VMNW02000118">
    <property type="protein sequence ID" value="KAA9150412.1"/>
    <property type="molecule type" value="Genomic_DNA"/>
</dbReference>
<accession>A0A5N0UL37</accession>
<evidence type="ECO:0000313" key="2">
    <source>
        <dbReference type="Proteomes" id="UP000319769"/>
    </source>
</evidence>
<name>A0A5N0UL37_9PSEU</name>
<organism evidence="1 2">
    <name type="scientific">Amycolatopsis acidicola</name>
    <dbReference type="NCBI Taxonomy" id="2596893"/>
    <lineage>
        <taxon>Bacteria</taxon>
        <taxon>Bacillati</taxon>
        <taxon>Actinomycetota</taxon>
        <taxon>Actinomycetes</taxon>
        <taxon>Pseudonocardiales</taxon>
        <taxon>Pseudonocardiaceae</taxon>
        <taxon>Amycolatopsis</taxon>
    </lineage>
</organism>
<evidence type="ECO:0000313" key="1">
    <source>
        <dbReference type="EMBL" id="KAA9150412.1"/>
    </source>
</evidence>
<comment type="caution">
    <text evidence="1">The sequence shown here is derived from an EMBL/GenBank/DDBJ whole genome shotgun (WGS) entry which is preliminary data.</text>
</comment>
<reference evidence="1" key="1">
    <citation type="submission" date="2019-09" db="EMBL/GenBank/DDBJ databases">
        <authorList>
            <person name="Teo W.F.A."/>
            <person name="Duangmal K."/>
        </authorList>
    </citation>
    <scope>NUCLEOTIDE SEQUENCE [LARGE SCALE GENOMIC DNA]</scope>
    <source>
        <strain evidence="1">K81G1</strain>
    </source>
</reference>
<proteinExistence type="predicted"/>
<dbReference type="OrthoDB" id="4467390at2"/>
<dbReference type="Proteomes" id="UP000319769">
    <property type="component" value="Unassembled WGS sequence"/>
</dbReference>
<dbReference type="RefSeq" id="WP_144757772.1">
    <property type="nucleotide sequence ID" value="NZ_VMNW02000118.1"/>
</dbReference>
<keyword evidence="2" id="KW-1185">Reference proteome</keyword>
<evidence type="ECO:0008006" key="3">
    <source>
        <dbReference type="Google" id="ProtNLM"/>
    </source>
</evidence>
<sequence length="128" mass="14067">MISRDSAARYADLADRTLAAALSEEDRAEARGLDPFERRTCHTHRRWLHHCIASPVHVVVVTGHRWCRDCACPAAVVVDELAGDVRMYCPSCGRMPDGPANRQVLRACRASLASARCFRLRGPASPAA</sequence>
<gene>
    <name evidence="1" type="ORF">FPZ12_041205</name>
</gene>
<dbReference type="AlphaFoldDB" id="A0A5N0UL37"/>